<dbReference type="GeneID" id="80346062"/>
<sequence>MNEIVYIASTAVAATAIPSVPASRGVLALQGTGLSGVSILGASAKASTHAIDTDKPERGWHPAFADAFASADAFANAYAADHQAVGMPAARLRRTHPATVIRSRHRSRLR</sequence>
<organism evidence="1 2">
    <name type="scientific">Nocardia wallacei</name>
    <dbReference type="NCBI Taxonomy" id="480035"/>
    <lineage>
        <taxon>Bacteria</taxon>
        <taxon>Bacillati</taxon>
        <taxon>Actinomycetota</taxon>
        <taxon>Actinomycetes</taxon>
        <taxon>Mycobacteriales</taxon>
        <taxon>Nocardiaceae</taxon>
        <taxon>Nocardia</taxon>
    </lineage>
</organism>
<dbReference type="EMBL" id="AP023396">
    <property type="protein sequence ID" value="BCK53699.1"/>
    <property type="molecule type" value="Genomic_DNA"/>
</dbReference>
<dbReference type="Proteomes" id="UP000516173">
    <property type="component" value="Chromosome"/>
</dbReference>
<keyword evidence="2" id="KW-1185">Reference proteome</keyword>
<proteinExistence type="predicted"/>
<accession>A0A7G1KI88</accession>
<dbReference type="AlphaFoldDB" id="A0A7G1KI88"/>
<reference evidence="1 2" key="1">
    <citation type="submission" date="2020-08" db="EMBL/GenBank/DDBJ databases">
        <title>Genome Sequencing of Nocardia wallacei strain FMUON74 and assembly.</title>
        <authorList>
            <person name="Toyokawa M."/>
            <person name="Uesaka K."/>
        </authorList>
    </citation>
    <scope>NUCLEOTIDE SEQUENCE [LARGE SCALE GENOMIC DNA]</scope>
    <source>
        <strain evidence="1 2">FMUON74</strain>
    </source>
</reference>
<evidence type="ECO:0000313" key="2">
    <source>
        <dbReference type="Proteomes" id="UP000516173"/>
    </source>
</evidence>
<dbReference type="RefSeq" id="WP_187687186.1">
    <property type="nucleotide sequence ID" value="NZ_AP023396.1"/>
</dbReference>
<dbReference type="KEGG" id="nwl:NWFMUON74_14710"/>
<evidence type="ECO:0000313" key="1">
    <source>
        <dbReference type="EMBL" id="BCK53699.1"/>
    </source>
</evidence>
<gene>
    <name evidence="1" type="ORF">NWFMUON74_14710</name>
</gene>
<name>A0A7G1KI88_9NOCA</name>
<protein>
    <submittedName>
        <fullName evidence="1">Uncharacterized protein</fullName>
    </submittedName>
</protein>